<dbReference type="RefSeq" id="WP_205117122.1">
    <property type="nucleotide sequence ID" value="NZ_JAFBCM010000001.1"/>
</dbReference>
<evidence type="ECO:0000256" key="2">
    <source>
        <dbReference type="ARBA" id="ARBA00022525"/>
    </source>
</evidence>
<dbReference type="InterPro" id="IPR001343">
    <property type="entry name" value="Hemolysn_Ca-bd"/>
</dbReference>
<organism evidence="5 6">
    <name type="scientific">Tenggerimyces flavus</name>
    <dbReference type="NCBI Taxonomy" id="1708749"/>
    <lineage>
        <taxon>Bacteria</taxon>
        <taxon>Bacillati</taxon>
        <taxon>Actinomycetota</taxon>
        <taxon>Actinomycetes</taxon>
        <taxon>Propionibacteriales</taxon>
        <taxon>Nocardioidaceae</taxon>
        <taxon>Tenggerimyces</taxon>
    </lineage>
</organism>
<dbReference type="Gene3D" id="2.150.10.10">
    <property type="entry name" value="Serralysin-like metalloprotease, C-terminal"/>
    <property type="match status" value="3"/>
</dbReference>
<evidence type="ECO:0000256" key="4">
    <source>
        <dbReference type="SAM" id="SignalP"/>
    </source>
</evidence>
<dbReference type="PANTHER" id="PTHR38340:SF1">
    <property type="entry name" value="S-LAYER PROTEIN"/>
    <property type="match status" value="1"/>
</dbReference>
<evidence type="ECO:0000256" key="1">
    <source>
        <dbReference type="ARBA" id="ARBA00004613"/>
    </source>
</evidence>
<dbReference type="Proteomes" id="UP001595699">
    <property type="component" value="Unassembled WGS sequence"/>
</dbReference>
<keyword evidence="6" id="KW-1185">Reference proteome</keyword>
<feature type="chain" id="PRO_5045416546" evidence="4">
    <location>
        <begin position="29"/>
        <end position="358"/>
    </location>
</feature>
<dbReference type="SUPFAM" id="SSF51120">
    <property type="entry name" value="beta-Roll"/>
    <property type="match status" value="2"/>
</dbReference>
<keyword evidence="4" id="KW-0732">Signal</keyword>
<dbReference type="InterPro" id="IPR050557">
    <property type="entry name" value="RTX_toxin/Mannuronan_C5-epim"/>
</dbReference>
<feature type="region of interest" description="Disordered" evidence="3">
    <location>
        <begin position="274"/>
        <end position="298"/>
    </location>
</feature>
<sequence length="358" mass="36039">MRTRRAIPAALAAVAALTVTGLGLPAAAAPTQVGTVANADLVPFTLVVTAAPGKANNIRVEQVRVGQTDRFIVSDTADVVVPRGSCKSIPNNSHAVDCPAFFPQLHGGDGNDIVTFDNDIVPVGGTQIPALLFGEAGNDLVQATPNSWTVSLHGGPGNDSHRGGRGNDDLDGGPGPDGFYGGGGRDVVDYSSRTTKVSADLDGVQDDGELNERDVIKTDVEGFRGGSAGDTLIGNESANSIFGGPGNDTIFGFGGADFLIGNAFGNDGDDTIFGGNGPDEIQGGAGNDGLDGGAGNDHVSDQSGIDRLLGGAGADRLEAEDGSVGDFLEGGADTTDTCDIDIIGTLRDGVGAGCEIVF</sequence>
<evidence type="ECO:0000256" key="3">
    <source>
        <dbReference type="SAM" id="MobiDB-lite"/>
    </source>
</evidence>
<dbReference type="InterPro" id="IPR011049">
    <property type="entry name" value="Serralysin-like_metalloprot_C"/>
</dbReference>
<protein>
    <submittedName>
        <fullName evidence="5">Calcium-binding protein</fullName>
    </submittedName>
</protein>
<dbReference type="InterPro" id="IPR006311">
    <property type="entry name" value="TAT_signal"/>
</dbReference>
<dbReference type="InterPro" id="IPR018511">
    <property type="entry name" value="Hemolysin-typ_Ca-bd_CS"/>
</dbReference>
<name>A0ABV7Y9Z3_9ACTN</name>
<evidence type="ECO:0000313" key="6">
    <source>
        <dbReference type="Proteomes" id="UP001595699"/>
    </source>
</evidence>
<reference evidence="6" key="1">
    <citation type="journal article" date="2019" name="Int. J. Syst. Evol. Microbiol.">
        <title>The Global Catalogue of Microorganisms (GCM) 10K type strain sequencing project: providing services to taxonomists for standard genome sequencing and annotation.</title>
        <authorList>
            <consortium name="The Broad Institute Genomics Platform"/>
            <consortium name="The Broad Institute Genome Sequencing Center for Infectious Disease"/>
            <person name="Wu L."/>
            <person name="Ma J."/>
        </authorList>
    </citation>
    <scope>NUCLEOTIDE SEQUENCE [LARGE SCALE GENOMIC DNA]</scope>
    <source>
        <strain evidence="6">CGMCC 4.7241</strain>
    </source>
</reference>
<comment type="subcellular location">
    <subcellularLocation>
        <location evidence="1">Secreted</location>
    </subcellularLocation>
</comment>
<comment type="caution">
    <text evidence="5">The sequence shown here is derived from an EMBL/GenBank/DDBJ whole genome shotgun (WGS) entry which is preliminary data.</text>
</comment>
<dbReference type="PROSITE" id="PS51318">
    <property type="entry name" value="TAT"/>
    <property type="match status" value="1"/>
</dbReference>
<keyword evidence="2" id="KW-0964">Secreted</keyword>
<dbReference type="PROSITE" id="PS00330">
    <property type="entry name" value="HEMOLYSIN_CALCIUM"/>
    <property type="match status" value="2"/>
</dbReference>
<feature type="compositionally biased region" description="Basic and acidic residues" evidence="3">
    <location>
        <begin position="159"/>
        <end position="168"/>
    </location>
</feature>
<proteinExistence type="predicted"/>
<gene>
    <name evidence="5" type="ORF">ACFOUW_08535</name>
</gene>
<accession>A0ABV7Y9Z3</accession>
<feature type="compositionally biased region" description="Gly residues" evidence="3">
    <location>
        <begin position="172"/>
        <end position="185"/>
    </location>
</feature>
<feature type="region of interest" description="Disordered" evidence="3">
    <location>
        <begin position="148"/>
        <end position="185"/>
    </location>
</feature>
<feature type="compositionally biased region" description="Gly residues" evidence="3">
    <location>
        <begin position="283"/>
        <end position="295"/>
    </location>
</feature>
<dbReference type="EMBL" id="JBHRZH010000006">
    <property type="protein sequence ID" value="MFC3760884.1"/>
    <property type="molecule type" value="Genomic_DNA"/>
</dbReference>
<dbReference type="PANTHER" id="PTHR38340">
    <property type="entry name" value="S-LAYER PROTEIN"/>
    <property type="match status" value="1"/>
</dbReference>
<feature type="signal peptide" evidence="4">
    <location>
        <begin position="1"/>
        <end position="28"/>
    </location>
</feature>
<dbReference type="Pfam" id="PF00353">
    <property type="entry name" value="HemolysinCabind"/>
    <property type="match status" value="5"/>
</dbReference>
<evidence type="ECO:0000313" key="5">
    <source>
        <dbReference type="EMBL" id="MFC3760884.1"/>
    </source>
</evidence>
<dbReference type="PRINTS" id="PR00313">
    <property type="entry name" value="CABNDNGRPT"/>
</dbReference>